<dbReference type="Proteomes" id="UP000000467">
    <property type="component" value="Chromosome"/>
</dbReference>
<dbReference type="Gene3D" id="3.40.50.150">
    <property type="entry name" value="Vaccinia Virus protein VP39"/>
    <property type="match status" value="1"/>
</dbReference>
<keyword evidence="9 13" id="KW-0694">RNA-binding</keyword>
<comment type="subcellular location">
    <subcellularLocation>
        <location evidence="2">Cytoplasm</location>
    </subcellularLocation>
</comment>
<dbReference type="PROSITE" id="PS51686">
    <property type="entry name" value="SAM_MT_RSMB_NOP"/>
    <property type="match status" value="1"/>
</dbReference>
<dbReference type="Gene3D" id="3.30.70.1170">
    <property type="entry name" value="Sun protein, domain 3"/>
    <property type="match status" value="1"/>
</dbReference>
<feature type="binding site" evidence="13">
    <location>
        <position position="319"/>
    </location>
    <ligand>
        <name>S-adenosyl-L-methionine</name>
        <dbReference type="ChEBI" id="CHEBI:59789"/>
    </ligand>
</feature>
<dbReference type="NCBIfam" id="TIGR00563">
    <property type="entry name" value="rsmB"/>
    <property type="match status" value="1"/>
</dbReference>
<keyword evidence="6 13" id="KW-0489">Methyltransferase</keyword>
<dbReference type="PRINTS" id="PR02008">
    <property type="entry name" value="RCMTFAMILY"/>
</dbReference>
<keyword evidence="8 13" id="KW-0949">S-adenosyl-L-methionine</keyword>
<dbReference type="STRING" id="1089553.Tph_c14270"/>
<evidence type="ECO:0000313" key="15">
    <source>
        <dbReference type="EMBL" id="AFV11636.1"/>
    </source>
</evidence>
<evidence type="ECO:0000256" key="10">
    <source>
        <dbReference type="ARBA" id="ARBA00030399"/>
    </source>
</evidence>
<organism evidence="15 16">
    <name type="scientific">Thermacetogenium phaeum (strain ATCC BAA-254 / DSM 26808 / PB)</name>
    <dbReference type="NCBI Taxonomy" id="1089553"/>
    <lineage>
        <taxon>Bacteria</taxon>
        <taxon>Bacillati</taxon>
        <taxon>Bacillota</taxon>
        <taxon>Clostridia</taxon>
        <taxon>Thermoanaerobacterales</taxon>
        <taxon>Thermoanaerobacteraceae</taxon>
        <taxon>Thermacetogenium</taxon>
    </lineage>
</organism>
<dbReference type="Pfam" id="PF01029">
    <property type="entry name" value="NusB"/>
    <property type="match status" value="1"/>
</dbReference>
<evidence type="ECO:0000256" key="3">
    <source>
        <dbReference type="ARBA" id="ARBA00012140"/>
    </source>
</evidence>
<dbReference type="InterPro" id="IPR054728">
    <property type="entry name" value="RsmB-like_ferredoxin"/>
</dbReference>
<feature type="binding site" evidence="13">
    <location>
        <position position="337"/>
    </location>
    <ligand>
        <name>S-adenosyl-L-methionine</name>
        <dbReference type="ChEBI" id="CHEBI:59789"/>
    </ligand>
</feature>
<dbReference type="eggNOG" id="COG0781">
    <property type="taxonomic scope" value="Bacteria"/>
</dbReference>
<dbReference type="eggNOG" id="COG0144">
    <property type="taxonomic scope" value="Bacteria"/>
</dbReference>
<evidence type="ECO:0000256" key="6">
    <source>
        <dbReference type="ARBA" id="ARBA00022603"/>
    </source>
</evidence>
<dbReference type="Gene3D" id="1.10.940.10">
    <property type="entry name" value="NusB-like"/>
    <property type="match status" value="1"/>
</dbReference>
<evidence type="ECO:0000256" key="11">
    <source>
        <dbReference type="ARBA" id="ARBA00031088"/>
    </source>
</evidence>
<evidence type="ECO:0000256" key="8">
    <source>
        <dbReference type="ARBA" id="ARBA00022691"/>
    </source>
</evidence>
<comment type="catalytic activity">
    <reaction evidence="12">
        <text>cytidine(967) in 16S rRNA + S-adenosyl-L-methionine = 5-methylcytidine(967) in 16S rRNA + S-adenosyl-L-homocysteine + H(+)</text>
        <dbReference type="Rhea" id="RHEA:42748"/>
        <dbReference type="Rhea" id="RHEA-COMP:10219"/>
        <dbReference type="Rhea" id="RHEA-COMP:10220"/>
        <dbReference type="ChEBI" id="CHEBI:15378"/>
        <dbReference type="ChEBI" id="CHEBI:57856"/>
        <dbReference type="ChEBI" id="CHEBI:59789"/>
        <dbReference type="ChEBI" id="CHEBI:74483"/>
        <dbReference type="ChEBI" id="CHEBI:82748"/>
        <dbReference type="EC" id="2.1.1.176"/>
    </reaction>
</comment>
<evidence type="ECO:0000313" key="16">
    <source>
        <dbReference type="Proteomes" id="UP000000467"/>
    </source>
</evidence>
<dbReference type="GO" id="GO:0006355">
    <property type="term" value="P:regulation of DNA-templated transcription"/>
    <property type="evidence" value="ECO:0007669"/>
    <property type="project" value="InterPro"/>
</dbReference>
<sequence length="462" mass="51890">MRKNPHQRTSPARDGALRVLIAVDKEGAYANLALQNIRADLKLGADDLALLTELVYGTLRMRGTIDWVIDCFSSTPVSKMSHAVRNIVRLGVYQLLFLDRIPPWAACNEAVEQAKRWRLAGLAGFVNGLLRSIARKREEISHPDPDVDPLSHISVKYSHPAWLVERWLNRYGKEETIALCRANNKPAPLVIRCNTLKITPQELQQQLERENVIARFSMLVPEGLVTNLSSLAELRLFQEGYFAVQDESSMIASLVLNPAPGSFVIDACSGPGGKTTHMAQIMQNRGRILALDVHSHRLELVAKACKRMGVSIVEPKLMDVRELPFQLQEKADYILVDVPCSGLGVIRRRPDLRWRVKPEDLPQHARQQLEILKSASRCLAAGGILVYSTCTTEPEENTGVIRQFLEECKDFQPEDLSLRLPFPLVWEEDKVTARSGFLQLFPHRHGTDGFFVACLRKTIKGG</sequence>
<dbReference type="NCBIfam" id="NF011494">
    <property type="entry name" value="PRK14902.1"/>
    <property type="match status" value="1"/>
</dbReference>
<dbReference type="GO" id="GO:0008649">
    <property type="term" value="F:rRNA methyltransferase activity"/>
    <property type="evidence" value="ECO:0007669"/>
    <property type="project" value="InterPro"/>
</dbReference>
<dbReference type="GO" id="GO:0005737">
    <property type="term" value="C:cytoplasm"/>
    <property type="evidence" value="ECO:0007669"/>
    <property type="project" value="UniProtKB-SubCell"/>
</dbReference>
<dbReference type="PANTHER" id="PTHR22807:SF53">
    <property type="entry name" value="RIBOSOMAL RNA SMALL SUBUNIT METHYLTRANSFERASE B-RELATED"/>
    <property type="match status" value="1"/>
</dbReference>
<feature type="binding site" evidence="13">
    <location>
        <position position="292"/>
    </location>
    <ligand>
        <name>S-adenosyl-L-methionine</name>
        <dbReference type="ChEBI" id="CHEBI:59789"/>
    </ligand>
</feature>
<dbReference type="FunFam" id="3.40.50.150:FF:000022">
    <property type="entry name" value="Ribosomal RNA small subunit methyltransferase B"/>
    <property type="match status" value="1"/>
</dbReference>
<evidence type="ECO:0000256" key="9">
    <source>
        <dbReference type="ARBA" id="ARBA00022884"/>
    </source>
</evidence>
<protein>
    <recommendedName>
        <fullName evidence="3">16S rRNA (cytosine(967)-C(5))-methyltransferase</fullName>
        <ecNumber evidence="3">2.1.1.176</ecNumber>
    </recommendedName>
    <alternativeName>
        <fullName evidence="10">16S rRNA m5C967 methyltransferase</fullName>
    </alternativeName>
    <alternativeName>
        <fullName evidence="11">rRNA (cytosine-C(5)-)-methyltransferase RsmB</fullName>
    </alternativeName>
</protein>
<reference evidence="15 16" key="1">
    <citation type="journal article" date="2012" name="BMC Genomics">
        <title>Genome-guided analysis of physiological and morphological traits of the fermentative acetate oxidizer Thermacetogenium phaeum.</title>
        <authorList>
            <person name="Oehler D."/>
            <person name="Poehlein A."/>
            <person name="Leimbach A."/>
            <person name="Muller N."/>
            <person name="Daniel R."/>
            <person name="Gottschalk G."/>
            <person name="Schink B."/>
        </authorList>
    </citation>
    <scope>NUCLEOTIDE SEQUENCE [LARGE SCALE GENOMIC DNA]</scope>
    <source>
        <strain evidence="16">ATCC BAA-254 / DSM 26808 / PB</strain>
    </source>
</reference>
<dbReference type="Pfam" id="PF22458">
    <property type="entry name" value="RsmF-B_ferredox"/>
    <property type="match status" value="1"/>
</dbReference>
<evidence type="ECO:0000256" key="2">
    <source>
        <dbReference type="ARBA" id="ARBA00004496"/>
    </source>
</evidence>
<comment type="similarity">
    <text evidence="13">Belongs to the class I-like SAM-binding methyltransferase superfamily. RsmB/NOP family.</text>
</comment>
<evidence type="ECO:0000256" key="4">
    <source>
        <dbReference type="ARBA" id="ARBA00022490"/>
    </source>
</evidence>
<dbReference type="SUPFAM" id="SSF48013">
    <property type="entry name" value="NusB-like"/>
    <property type="match status" value="1"/>
</dbReference>
<evidence type="ECO:0000256" key="13">
    <source>
        <dbReference type="PROSITE-ProRule" id="PRU01023"/>
    </source>
</evidence>
<gene>
    <name evidence="15" type="primary">rsmB</name>
    <name evidence="15" type="ordered locus">Tph_c14270</name>
</gene>
<dbReference type="AlphaFoldDB" id="K4LF22"/>
<dbReference type="InterPro" id="IPR004573">
    <property type="entry name" value="rRNA_ssu_MeTfrase_B"/>
</dbReference>
<evidence type="ECO:0000256" key="7">
    <source>
        <dbReference type="ARBA" id="ARBA00022679"/>
    </source>
</evidence>
<dbReference type="KEGG" id="tpz:Tph_c14270"/>
<dbReference type="InterPro" id="IPR001678">
    <property type="entry name" value="MeTrfase_RsmB-F_NOP2_dom"/>
</dbReference>
<dbReference type="EC" id="2.1.1.176" evidence="3"/>
<dbReference type="OrthoDB" id="9810297at2"/>
<proteinExistence type="inferred from homology"/>
<evidence type="ECO:0000256" key="5">
    <source>
        <dbReference type="ARBA" id="ARBA00022552"/>
    </source>
</evidence>
<dbReference type="InterPro" id="IPR006027">
    <property type="entry name" value="NusB_RsmB_TIM44"/>
</dbReference>
<dbReference type="InterPro" id="IPR029063">
    <property type="entry name" value="SAM-dependent_MTases_sf"/>
</dbReference>
<dbReference type="InterPro" id="IPR049560">
    <property type="entry name" value="MeTrfase_RsmB-F_NOP2_cat"/>
</dbReference>
<evidence type="ECO:0000256" key="12">
    <source>
        <dbReference type="ARBA" id="ARBA00047283"/>
    </source>
</evidence>
<dbReference type="PANTHER" id="PTHR22807">
    <property type="entry name" value="NOP2 YEAST -RELATED NOL1/NOP2/FMU SUN DOMAIN-CONTAINING"/>
    <property type="match status" value="1"/>
</dbReference>
<dbReference type="EMBL" id="CP003732">
    <property type="protein sequence ID" value="AFV11636.1"/>
    <property type="molecule type" value="Genomic_DNA"/>
</dbReference>
<dbReference type="Pfam" id="PF01189">
    <property type="entry name" value="Methyltr_RsmB-F"/>
    <property type="match status" value="1"/>
</dbReference>
<feature type="binding site" evidence="13">
    <location>
        <begin position="268"/>
        <end position="274"/>
    </location>
    <ligand>
        <name>S-adenosyl-L-methionine</name>
        <dbReference type="ChEBI" id="CHEBI:59789"/>
    </ligand>
</feature>
<dbReference type="HOGENOM" id="CLU_005316_0_1_9"/>
<feature type="domain" description="SAM-dependent MTase RsmB/NOP-type" evidence="14">
    <location>
        <begin position="179"/>
        <end position="458"/>
    </location>
</feature>
<comment type="function">
    <text evidence="1">Specifically methylates the cytosine at position 967 (m5C967) of 16S rRNA.</text>
</comment>
<dbReference type="SUPFAM" id="SSF53335">
    <property type="entry name" value="S-adenosyl-L-methionine-dependent methyltransferases"/>
    <property type="match status" value="1"/>
</dbReference>
<keyword evidence="5" id="KW-0698">rRNA processing</keyword>
<keyword evidence="16" id="KW-1185">Reference proteome</keyword>
<dbReference type="InterPro" id="IPR023267">
    <property type="entry name" value="RCMT"/>
</dbReference>
<dbReference type="InterPro" id="IPR035926">
    <property type="entry name" value="NusB-like_sf"/>
</dbReference>
<feature type="active site" description="Nucleophile" evidence="13">
    <location>
        <position position="390"/>
    </location>
</feature>
<name>K4LF22_THEPS</name>
<dbReference type="GO" id="GO:0003723">
    <property type="term" value="F:RNA binding"/>
    <property type="evidence" value="ECO:0007669"/>
    <property type="project" value="UniProtKB-UniRule"/>
</dbReference>
<keyword evidence="4" id="KW-0963">Cytoplasm</keyword>
<evidence type="ECO:0000259" key="14">
    <source>
        <dbReference type="PROSITE" id="PS51686"/>
    </source>
</evidence>
<dbReference type="CDD" id="cd02440">
    <property type="entry name" value="AdoMet_MTases"/>
    <property type="match status" value="1"/>
</dbReference>
<accession>K4LF22</accession>
<dbReference type="FunFam" id="3.30.70.1170:FF:000003">
    <property type="entry name" value="16S rRNA (Cytosine(967)-C(5))-methyltransferase RsmB"/>
    <property type="match status" value="1"/>
</dbReference>
<keyword evidence="7 13" id="KW-0808">Transferase</keyword>
<evidence type="ECO:0000256" key="1">
    <source>
        <dbReference type="ARBA" id="ARBA00002724"/>
    </source>
</evidence>